<protein>
    <recommendedName>
        <fullName evidence="2">DUF6589 domain-containing protein</fullName>
    </recommendedName>
</protein>
<dbReference type="Proteomes" id="UP001215598">
    <property type="component" value="Unassembled WGS sequence"/>
</dbReference>
<dbReference type="InterPro" id="IPR046496">
    <property type="entry name" value="DUF6589"/>
</dbReference>
<dbReference type="AlphaFoldDB" id="A0AAD7HJE0"/>
<sequence length="479" mass="53861">MNENPSQPAPKRKYNKTPAPLAIPSLESIRARGSDSSSNTPITASPSSASTSSTQVSLRAAKRNNFQKMDDVLRTWGFRSLGEFLTTLFHPRVRGEKDYRTTRHRHAVAAFLQGETKIAMADVIPLIYTHHKSRPRKINIADRGAAFSPYKPLSEIRCAAPCLSAWATRTVGDAAYSRVGKMARKPKDGSRNRRHLRASTNGRTPSTQVVEWEDVEFTIDELARQYKTEDEFLWWLTECMAGSRKNGKVVVKKTRPHPVIQVGAISSFITARNQYASGNLGLSIGLWLFATQAHIDVKRVMCRFGYSVSSSTAHRALNTLTDSGFDSLRSQPVIQNDRKDMTTESLMADINWDHIDFITELHYVRVLAEFIPHLKHLSPEISARFRTSLALHRLPPNKTILQPLGTNGEHQIENKGYQNGFFDFDQQMGIEPDKSDNLLSWNRGDGAAHATLMRLKKIQVTTPNIYKSFRNAVSTPEIC</sequence>
<organism evidence="3 4">
    <name type="scientific">Mycena metata</name>
    <dbReference type="NCBI Taxonomy" id="1033252"/>
    <lineage>
        <taxon>Eukaryota</taxon>
        <taxon>Fungi</taxon>
        <taxon>Dikarya</taxon>
        <taxon>Basidiomycota</taxon>
        <taxon>Agaricomycotina</taxon>
        <taxon>Agaricomycetes</taxon>
        <taxon>Agaricomycetidae</taxon>
        <taxon>Agaricales</taxon>
        <taxon>Marasmiineae</taxon>
        <taxon>Mycenaceae</taxon>
        <taxon>Mycena</taxon>
    </lineage>
</organism>
<proteinExistence type="predicted"/>
<reference evidence="3" key="1">
    <citation type="submission" date="2023-03" db="EMBL/GenBank/DDBJ databases">
        <title>Massive genome expansion in bonnet fungi (Mycena s.s.) driven by repeated elements and novel gene families across ecological guilds.</title>
        <authorList>
            <consortium name="Lawrence Berkeley National Laboratory"/>
            <person name="Harder C.B."/>
            <person name="Miyauchi S."/>
            <person name="Viragh M."/>
            <person name="Kuo A."/>
            <person name="Thoen E."/>
            <person name="Andreopoulos B."/>
            <person name="Lu D."/>
            <person name="Skrede I."/>
            <person name="Drula E."/>
            <person name="Henrissat B."/>
            <person name="Morin E."/>
            <person name="Kohler A."/>
            <person name="Barry K."/>
            <person name="LaButti K."/>
            <person name="Morin E."/>
            <person name="Salamov A."/>
            <person name="Lipzen A."/>
            <person name="Mereny Z."/>
            <person name="Hegedus B."/>
            <person name="Baldrian P."/>
            <person name="Stursova M."/>
            <person name="Weitz H."/>
            <person name="Taylor A."/>
            <person name="Grigoriev I.V."/>
            <person name="Nagy L.G."/>
            <person name="Martin F."/>
            <person name="Kauserud H."/>
        </authorList>
    </citation>
    <scope>NUCLEOTIDE SEQUENCE</scope>
    <source>
        <strain evidence="3">CBHHK182m</strain>
    </source>
</reference>
<evidence type="ECO:0000256" key="1">
    <source>
        <dbReference type="SAM" id="MobiDB-lite"/>
    </source>
</evidence>
<feature type="domain" description="DUF6589" evidence="2">
    <location>
        <begin position="336"/>
        <end position="477"/>
    </location>
</feature>
<gene>
    <name evidence="3" type="ORF">B0H16DRAFT_1431889</name>
</gene>
<feature type="region of interest" description="Disordered" evidence="1">
    <location>
        <begin position="1"/>
        <end position="56"/>
    </location>
</feature>
<feature type="compositionally biased region" description="Low complexity" evidence="1">
    <location>
        <begin position="36"/>
        <end position="54"/>
    </location>
</feature>
<feature type="region of interest" description="Disordered" evidence="1">
    <location>
        <begin position="181"/>
        <end position="204"/>
    </location>
</feature>
<evidence type="ECO:0000259" key="2">
    <source>
        <dbReference type="Pfam" id="PF20231"/>
    </source>
</evidence>
<evidence type="ECO:0000313" key="3">
    <source>
        <dbReference type="EMBL" id="KAJ7721382.1"/>
    </source>
</evidence>
<accession>A0AAD7HJE0</accession>
<keyword evidence="4" id="KW-1185">Reference proteome</keyword>
<name>A0AAD7HJE0_9AGAR</name>
<evidence type="ECO:0000313" key="4">
    <source>
        <dbReference type="Proteomes" id="UP001215598"/>
    </source>
</evidence>
<comment type="caution">
    <text evidence="3">The sequence shown here is derived from an EMBL/GenBank/DDBJ whole genome shotgun (WGS) entry which is preliminary data.</text>
</comment>
<dbReference type="EMBL" id="JARKIB010000230">
    <property type="protein sequence ID" value="KAJ7721382.1"/>
    <property type="molecule type" value="Genomic_DNA"/>
</dbReference>
<dbReference type="Pfam" id="PF20231">
    <property type="entry name" value="DUF6589"/>
    <property type="match status" value="1"/>
</dbReference>